<keyword evidence="1 3" id="KW-0238">DNA-binding</keyword>
<dbReference type="Pfam" id="PF00505">
    <property type="entry name" value="HMG_box"/>
    <property type="match status" value="1"/>
</dbReference>
<dbReference type="GO" id="GO:0045165">
    <property type="term" value="P:cell fate commitment"/>
    <property type="evidence" value="ECO:0007669"/>
    <property type="project" value="TreeGrafter"/>
</dbReference>
<proteinExistence type="predicted"/>
<dbReference type="Proteomes" id="UP000015102">
    <property type="component" value="Unassembled WGS sequence"/>
</dbReference>
<feature type="DNA-binding region" description="HMG box" evidence="3">
    <location>
        <begin position="58"/>
        <end position="131"/>
    </location>
</feature>
<dbReference type="EnsemblMetazoa" id="MESCA006188-RA">
    <property type="protein sequence ID" value="MESCA006188-PA"/>
    <property type="gene ID" value="MESCA006188"/>
</dbReference>
<dbReference type="AlphaFoldDB" id="T1GRA8"/>
<sequence length="249" mass="29324">MDLSVNGRNNYKNSNNLNLDLENNEVSLILKQIQNAGQLDVLDRLKQLQSLMPLFSLLPQETTQFQTENFTVREEIPDEPLNLSKPKKESSIISKQLGSKWKELTDEEKRPFYEQQHRLSQSLLEQHPDYRYKPRRKRVAMVNGQRVKIGDWKKIMKYQQQPYDQVFSRITPLKVTERASVARTLQVSGLEITGLGYRRNHCDVYYIYVPKNRELGVGFSLWGKARNAVIRWETVNERLCWIQLNDRSL</sequence>
<evidence type="ECO:0000256" key="2">
    <source>
        <dbReference type="ARBA" id="ARBA00023242"/>
    </source>
</evidence>
<keyword evidence="2 3" id="KW-0539">Nucleus</keyword>
<dbReference type="STRING" id="36166.T1GRA8"/>
<dbReference type="InterPro" id="IPR036910">
    <property type="entry name" value="HMG_box_dom_sf"/>
</dbReference>
<accession>T1GRA8</accession>
<dbReference type="Gene3D" id="1.10.30.10">
    <property type="entry name" value="High mobility group box domain"/>
    <property type="match status" value="1"/>
</dbReference>
<dbReference type="PANTHER" id="PTHR45789:SF2">
    <property type="entry name" value="FI18025P1"/>
    <property type="match status" value="1"/>
</dbReference>
<reference evidence="5" key="2">
    <citation type="submission" date="2015-06" db="UniProtKB">
        <authorList>
            <consortium name="EnsemblMetazoa"/>
        </authorList>
    </citation>
    <scope>IDENTIFICATION</scope>
</reference>
<reference evidence="6" key="1">
    <citation type="submission" date="2013-02" db="EMBL/GenBank/DDBJ databases">
        <authorList>
            <person name="Hughes D."/>
        </authorList>
    </citation>
    <scope>NUCLEOTIDE SEQUENCE</scope>
    <source>
        <strain>Durham</strain>
        <strain evidence="6">NC isolate 2 -- Noor lab</strain>
    </source>
</reference>
<organism evidence="5 6">
    <name type="scientific">Megaselia scalaris</name>
    <name type="common">Humpbacked fly</name>
    <name type="synonym">Phora scalaris</name>
    <dbReference type="NCBI Taxonomy" id="36166"/>
    <lineage>
        <taxon>Eukaryota</taxon>
        <taxon>Metazoa</taxon>
        <taxon>Ecdysozoa</taxon>
        <taxon>Arthropoda</taxon>
        <taxon>Hexapoda</taxon>
        <taxon>Insecta</taxon>
        <taxon>Pterygota</taxon>
        <taxon>Neoptera</taxon>
        <taxon>Endopterygota</taxon>
        <taxon>Diptera</taxon>
        <taxon>Brachycera</taxon>
        <taxon>Muscomorpha</taxon>
        <taxon>Platypezoidea</taxon>
        <taxon>Phoridae</taxon>
        <taxon>Megaseliini</taxon>
        <taxon>Megaselia</taxon>
    </lineage>
</organism>
<dbReference type="GO" id="GO:0005634">
    <property type="term" value="C:nucleus"/>
    <property type="evidence" value="ECO:0007669"/>
    <property type="project" value="UniProtKB-UniRule"/>
</dbReference>
<dbReference type="GO" id="GO:0000981">
    <property type="term" value="F:DNA-binding transcription factor activity, RNA polymerase II-specific"/>
    <property type="evidence" value="ECO:0007669"/>
    <property type="project" value="TreeGrafter"/>
</dbReference>
<dbReference type="PROSITE" id="PS50118">
    <property type="entry name" value="HMG_BOX_2"/>
    <property type="match status" value="1"/>
</dbReference>
<dbReference type="SUPFAM" id="SSF47095">
    <property type="entry name" value="HMG-box"/>
    <property type="match status" value="1"/>
</dbReference>
<evidence type="ECO:0000313" key="5">
    <source>
        <dbReference type="EnsemblMetazoa" id="MESCA006188-PA"/>
    </source>
</evidence>
<protein>
    <recommendedName>
        <fullName evidence="4">HMG box domain-containing protein</fullName>
    </recommendedName>
</protein>
<dbReference type="GO" id="GO:0000978">
    <property type="term" value="F:RNA polymerase II cis-regulatory region sequence-specific DNA binding"/>
    <property type="evidence" value="ECO:0007669"/>
    <property type="project" value="TreeGrafter"/>
</dbReference>
<evidence type="ECO:0000256" key="3">
    <source>
        <dbReference type="PROSITE-ProRule" id="PRU00267"/>
    </source>
</evidence>
<dbReference type="InterPro" id="IPR009071">
    <property type="entry name" value="HMG_box_dom"/>
</dbReference>
<evidence type="ECO:0000259" key="4">
    <source>
        <dbReference type="PROSITE" id="PS50118"/>
    </source>
</evidence>
<evidence type="ECO:0000313" key="6">
    <source>
        <dbReference type="Proteomes" id="UP000015102"/>
    </source>
</evidence>
<dbReference type="InterPro" id="IPR051356">
    <property type="entry name" value="SOX/SOX-like_TF"/>
</dbReference>
<dbReference type="HOGENOM" id="CLU_1116823_0_0_1"/>
<dbReference type="PANTHER" id="PTHR45789">
    <property type="entry name" value="FI18025P1"/>
    <property type="match status" value="1"/>
</dbReference>
<evidence type="ECO:0000256" key="1">
    <source>
        <dbReference type="ARBA" id="ARBA00023125"/>
    </source>
</evidence>
<feature type="domain" description="HMG box" evidence="4">
    <location>
        <begin position="58"/>
        <end position="131"/>
    </location>
</feature>
<dbReference type="EMBL" id="CAQQ02010840">
    <property type="status" value="NOT_ANNOTATED_CDS"/>
    <property type="molecule type" value="Genomic_DNA"/>
</dbReference>
<name>T1GRA8_MEGSC</name>
<keyword evidence="6" id="KW-1185">Reference proteome</keyword>